<accession>A0A2R8FF13</accession>
<reference evidence="1" key="1">
    <citation type="submission" date="2018-03" db="EMBL/GenBank/DDBJ databases">
        <authorList>
            <consortium name="Urmite Genomes"/>
        </authorList>
    </citation>
    <scope>NUCLEOTIDE SEQUENCE [LARGE SCALE GENOMIC DNA]</scope>
    <source>
        <strain evidence="1">IHUMI-27.7</strain>
    </source>
</reference>
<evidence type="ECO:0000313" key="1">
    <source>
        <dbReference type="EMBL" id="SPN79570.1"/>
    </source>
</evidence>
<name>A0A2R8FF13_9VIRU</name>
<dbReference type="EMBL" id="LT994651">
    <property type="protein sequence ID" value="SPN79570.1"/>
    <property type="molecule type" value="Genomic_DNA"/>
</dbReference>
<organism evidence="1">
    <name type="scientific">Brazilian cedratvirus IHUMI</name>
    <dbReference type="NCBI Taxonomy" id="2126980"/>
    <lineage>
        <taxon>Viruses</taxon>
        <taxon>Pithoviruses</taxon>
        <taxon>Orthocedratvirinae</taxon>
        <taxon>Alphacedratvirus</taxon>
        <taxon>Alphacedratvirus brasiliense</taxon>
    </lineage>
</organism>
<protein>
    <submittedName>
        <fullName evidence="1">Uncharacterized protein</fullName>
    </submittedName>
</protein>
<proteinExistence type="predicted"/>
<dbReference type="Proteomes" id="UP000273054">
    <property type="component" value="Segment"/>
</dbReference>
<gene>
    <name evidence="1" type="ORF">BRZCDTV_420</name>
</gene>
<evidence type="ECO:0000313" key="2">
    <source>
        <dbReference type="Proteomes" id="UP000273054"/>
    </source>
</evidence>
<sequence>MDVKSILNMSLLEPNLFDESIWRMLCPDWDYYSFLSFSARRKFAEIAVRKGLLRAKSVKKQIWFALLNQRKDLLEDLCRERAFSVKMVCDSLSQEENIYFNRSMINFAYQTLGYVVTDREKVIANFATSTQKTYLEDIDYVRMHSLTGDESMYRKWVERGGIVTDDAKAYFVDSFLKENNKEMWFYTYSITQERDILEKIFERITPENLSLQGRKDILANLYRANHLDLAKRFETKFALNLDLDLILSCLSDYYFNTGDERGVYESLLSVCEGKPTISTLNWKMAMLPSIAWKIAMLSSIACGKKFI</sequence>
<keyword evidence="2" id="KW-1185">Reference proteome</keyword>